<organism evidence="4 5">
    <name type="scientific">Kitasatospora aureofaciens</name>
    <name type="common">Streptomyces aureofaciens</name>
    <dbReference type="NCBI Taxonomy" id="1894"/>
    <lineage>
        <taxon>Bacteria</taxon>
        <taxon>Bacillati</taxon>
        <taxon>Actinomycetota</taxon>
        <taxon>Actinomycetes</taxon>
        <taxon>Kitasatosporales</taxon>
        <taxon>Streptomycetaceae</taxon>
        <taxon>Kitasatospora</taxon>
    </lineage>
</organism>
<dbReference type="AlphaFoldDB" id="A0A1E7N7E7"/>
<feature type="domain" description="PRC-barrel" evidence="2">
    <location>
        <begin position="20"/>
        <end position="87"/>
    </location>
</feature>
<name>A0A1E7N7E7_KITAU</name>
<reference evidence="4" key="3">
    <citation type="submission" date="2016-08" db="EMBL/GenBank/DDBJ databases">
        <title>Sequencing, Assembly and Comparative Genomics of S. aureofaciens ATCC 10762.</title>
        <authorList>
            <person name="Gradnigo J.S."/>
            <person name="Johnson N."/>
            <person name="Somerville G.A."/>
        </authorList>
    </citation>
    <scope>NUCLEOTIDE SEQUENCE [LARGE SCALE GENOMIC DNA]</scope>
    <source>
        <strain evidence="4">ATCC 10762</strain>
    </source>
</reference>
<dbReference type="GO" id="GO:0019684">
    <property type="term" value="P:photosynthesis, light reaction"/>
    <property type="evidence" value="ECO:0007669"/>
    <property type="project" value="InterPro"/>
</dbReference>
<reference evidence="5" key="4">
    <citation type="submission" date="2016-08" db="EMBL/GenBank/DDBJ databases">
        <title>Sequencing, assembly and comparative genomics of S. aureofaciens ATCC 10762.</title>
        <authorList>
            <person name="Gradnigo J.S."/>
            <person name="Johnson N."/>
            <person name="Somerville G.A."/>
        </authorList>
    </citation>
    <scope>NUCLEOTIDE SEQUENCE [LARGE SCALE GENOMIC DNA]</scope>
    <source>
        <strain evidence="5">ATCC 10762 / DSM 40127 / CCM 3239 / JCM 4008 / LMG 5968 / NBRC 12843 / NCIMB 8234 / A-377</strain>
    </source>
</reference>
<dbReference type="SUPFAM" id="SSF50346">
    <property type="entry name" value="PRC-barrel domain"/>
    <property type="match status" value="1"/>
</dbReference>
<reference evidence="4 5" key="2">
    <citation type="submission" date="2014-07" db="EMBL/GenBank/DDBJ databases">
        <authorList>
            <person name="Zhang J.E."/>
            <person name="Yang H."/>
            <person name="Guo J."/>
            <person name="Deng Z."/>
            <person name="Luo H."/>
            <person name="Luo M."/>
            <person name="Zhao B."/>
        </authorList>
    </citation>
    <scope>NUCLEOTIDE SEQUENCE [LARGE SCALE GENOMIC DNA]</scope>
    <source>
        <strain evidence="4">ATCC 10762</strain>
        <strain evidence="5">ATCC 10762 / DSM 40127 / CCM 3239 / JCM 4008 / LMG 5968 / NBRC 12843 / NCIMB 8234 / A-377</strain>
    </source>
</reference>
<dbReference type="InterPro" id="IPR014747">
    <property type="entry name" value="Bac_photo_RC_H_C"/>
</dbReference>
<evidence type="ECO:0000313" key="4">
    <source>
        <dbReference type="EMBL" id="OEV36627.1"/>
    </source>
</evidence>
<accession>A0A8H9HKH1</accession>
<evidence type="ECO:0000256" key="1">
    <source>
        <dbReference type="SAM" id="MobiDB-lite"/>
    </source>
</evidence>
<evidence type="ECO:0000313" key="5">
    <source>
        <dbReference type="Proteomes" id="UP000037395"/>
    </source>
</evidence>
<dbReference type="Gene3D" id="3.90.50.10">
    <property type="entry name" value="Photosynthetic Reaction Center, subunit H, domain 2"/>
    <property type="match status" value="1"/>
</dbReference>
<evidence type="ECO:0000259" key="2">
    <source>
        <dbReference type="Pfam" id="PF05239"/>
    </source>
</evidence>
<sequence>MNERHNIWEFRTAAGHTAGTDLVGFHVEATDGAIGKVDKLSEEVGEQYLVVDTGPWIFGRRVLLPAGTVTRIELGERKVYVDRSKDEIKHSPELDDAEPHQENDTRERFGPYYDRLYGGRIL</sequence>
<reference evidence="3" key="5">
    <citation type="submission" date="2020-09" db="EMBL/GenBank/DDBJ databases">
        <authorList>
            <person name="Sun Q."/>
            <person name="Ohkuma M."/>
        </authorList>
    </citation>
    <scope>NUCLEOTIDE SEQUENCE</scope>
    <source>
        <strain evidence="3">JCM 4434</strain>
    </source>
</reference>
<dbReference type="RefSeq" id="WP_030280616.1">
    <property type="nucleotide sequence ID" value="NZ_BMUB01000004.1"/>
</dbReference>
<dbReference type="InterPro" id="IPR011033">
    <property type="entry name" value="PRC_barrel-like_sf"/>
</dbReference>
<protein>
    <submittedName>
        <fullName evidence="4">PRC domain containing protein</fullName>
    </submittedName>
</protein>
<dbReference type="EMBL" id="JPRF03000024">
    <property type="protein sequence ID" value="OEV36627.1"/>
    <property type="molecule type" value="Genomic_DNA"/>
</dbReference>
<proteinExistence type="predicted"/>
<comment type="caution">
    <text evidence="4">The sequence shown here is derived from an EMBL/GenBank/DDBJ whole genome shotgun (WGS) entry which is preliminary data.</text>
</comment>
<gene>
    <name evidence="3" type="ORF">GCM10010502_23790</name>
    <name evidence="4" type="ORF">HS99_0028020</name>
</gene>
<dbReference type="GeneID" id="97485496"/>
<dbReference type="Pfam" id="PF05239">
    <property type="entry name" value="PRC"/>
    <property type="match status" value="1"/>
</dbReference>
<evidence type="ECO:0000313" key="3">
    <source>
        <dbReference type="EMBL" id="GGU71319.1"/>
    </source>
</evidence>
<feature type="region of interest" description="Disordered" evidence="1">
    <location>
        <begin position="88"/>
        <end position="110"/>
    </location>
</feature>
<dbReference type="GO" id="GO:0030077">
    <property type="term" value="C:plasma membrane light-harvesting complex"/>
    <property type="evidence" value="ECO:0007669"/>
    <property type="project" value="InterPro"/>
</dbReference>
<dbReference type="InterPro" id="IPR027275">
    <property type="entry name" value="PRC-brl_dom"/>
</dbReference>
<dbReference type="Proteomes" id="UP000037395">
    <property type="component" value="Unassembled WGS sequence"/>
</dbReference>
<dbReference type="KEGG" id="kau:B6264_28490"/>
<dbReference type="Proteomes" id="UP000610124">
    <property type="component" value="Unassembled WGS sequence"/>
</dbReference>
<keyword evidence="5" id="KW-1185">Reference proteome</keyword>
<dbReference type="EMBL" id="BMUB01000004">
    <property type="protein sequence ID" value="GGU71319.1"/>
    <property type="molecule type" value="Genomic_DNA"/>
</dbReference>
<accession>A0A1E7N7E7</accession>
<feature type="compositionally biased region" description="Basic and acidic residues" evidence="1">
    <location>
        <begin position="88"/>
        <end position="109"/>
    </location>
</feature>
<reference evidence="3" key="1">
    <citation type="journal article" date="2014" name="Int. J. Syst. Evol. Microbiol.">
        <title>Complete genome sequence of Corynebacterium casei LMG S-19264T (=DSM 44701T), isolated from a smear-ripened cheese.</title>
        <authorList>
            <consortium name="US DOE Joint Genome Institute (JGI-PGF)"/>
            <person name="Walter F."/>
            <person name="Albersmeier A."/>
            <person name="Kalinowski J."/>
            <person name="Ruckert C."/>
        </authorList>
    </citation>
    <scope>NUCLEOTIDE SEQUENCE</scope>
    <source>
        <strain evidence="3">JCM 4434</strain>
    </source>
</reference>